<accession>A0A061RWC3</accession>
<feature type="domain" description="DUF1664" evidence="3">
    <location>
        <begin position="108"/>
        <end position="205"/>
    </location>
</feature>
<dbReference type="Pfam" id="PF07889">
    <property type="entry name" value="DUF1664"/>
    <property type="match status" value="1"/>
</dbReference>
<evidence type="ECO:0000313" key="4">
    <source>
        <dbReference type="EMBL" id="JAC77152.1"/>
    </source>
</evidence>
<keyword evidence="2" id="KW-0732">Signal</keyword>
<sequence>MAAALLRGVYMLTVGAAGAYVFQNAEKVNEVLSEVSRAVVHTLSKPSSWKLQEGASQDPNGAVAVLSRQVDDLTRELRRLASQNPSREITFVHPQQQSAGARAVQLSVLVGGSYLVLRLRGYSLRDFMYVTRASLNQSISSVNSGLDGLKSRLQAVRSQVEQQLRALSEKHDQTASEIKGQIRNEISMVQAQISEIGDAQSYANQGIFLLSRVVAEVLGPSNSSAARELEAFARTRPSLISGQPNGLRALVLDDANEADLSAVLVHGPSVRRTF</sequence>
<evidence type="ECO:0000256" key="1">
    <source>
        <dbReference type="SAM" id="Coils"/>
    </source>
</evidence>
<keyword evidence="1" id="KW-0175">Coiled coil</keyword>
<proteinExistence type="predicted"/>
<evidence type="ECO:0000259" key="3">
    <source>
        <dbReference type="Pfam" id="PF07889"/>
    </source>
</evidence>
<dbReference type="PANTHER" id="PTHR46667:SF6">
    <property type="entry name" value="OS01G0185100 PROTEIN"/>
    <property type="match status" value="1"/>
</dbReference>
<gene>
    <name evidence="4" type="ORF">TSPGSL018_18403</name>
</gene>
<evidence type="ECO:0000256" key="2">
    <source>
        <dbReference type="SAM" id="SignalP"/>
    </source>
</evidence>
<feature type="signal peptide" evidence="2">
    <location>
        <begin position="1"/>
        <end position="19"/>
    </location>
</feature>
<organism evidence="4">
    <name type="scientific">Tetraselmis sp. GSL018</name>
    <dbReference type="NCBI Taxonomy" id="582737"/>
    <lineage>
        <taxon>Eukaryota</taxon>
        <taxon>Viridiplantae</taxon>
        <taxon>Chlorophyta</taxon>
        <taxon>core chlorophytes</taxon>
        <taxon>Chlorodendrophyceae</taxon>
        <taxon>Chlorodendrales</taxon>
        <taxon>Chlorodendraceae</taxon>
        <taxon>Tetraselmis</taxon>
    </lineage>
</organism>
<feature type="coiled-coil region" evidence="1">
    <location>
        <begin position="146"/>
        <end position="177"/>
    </location>
</feature>
<reference evidence="4" key="1">
    <citation type="submission" date="2014-05" db="EMBL/GenBank/DDBJ databases">
        <title>The transcriptome of the halophilic microalga Tetraselmis sp. GSL018 isolated from the Great Salt Lake, Utah.</title>
        <authorList>
            <person name="Jinkerson R.E."/>
            <person name="D'Adamo S."/>
            <person name="Posewitz M.C."/>
        </authorList>
    </citation>
    <scope>NUCLEOTIDE SEQUENCE</scope>
    <source>
        <strain evidence="4">GSL018</strain>
    </source>
</reference>
<dbReference type="PANTHER" id="PTHR46667">
    <property type="entry name" value="OS05G0182700 PROTEIN"/>
    <property type="match status" value="1"/>
</dbReference>
<dbReference type="InterPro" id="IPR012458">
    <property type="entry name" value="DUF1664"/>
</dbReference>
<name>A0A061RWC3_9CHLO</name>
<dbReference type="AlphaFoldDB" id="A0A061RWC3"/>
<feature type="chain" id="PRO_5030002205" description="DUF1664 domain-containing protein" evidence="2">
    <location>
        <begin position="20"/>
        <end position="274"/>
    </location>
</feature>
<protein>
    <recommendedName>
        <fullName evidence="3">DUF1664 domain-containing protein</fullName>
    </recommendedName>
</protein>
<dbReference type="EMBL" id="GBEZ01008387">
    <property type="protein sequence ID" value="JAC77152.1"/>
    <property type="molecule type" value="Transcribed_RNA"/>
</dbReference>